<feature type="region of interest" description="Disordered" evidence="5">
    <location>
        <begin position="45"/>
        <end position="82"/>
    </location>
</feature>
<feature type="domain" description="RING-type" evidence="6">
    <location>
        <begin position="390"/>
        <end position="431"/>
    </location>
</feature>
<gene>
    <name evidence="7" type="ORF">RMAR0315_LOCUS3048</name>
</gene>
<dbReference type="EMBL" id="HBEK01005459">
    <property type="protein sequence ID" value="CAD8393063.1"/>
    <property type="molecule type" value="Transcribed_RNA"/>
</dbReference>
<reference evidence="7" key="1">
    <citation type="submission" date="2021-01" db="EMBL/GenBank/DDBJ databases">
        <authorList>
            <person name="Corre E."/>
            <person name="Pelletier E."/>
            <person name="Niang G."/>
            <person name="Scheremetjew M."/>
            <person name="Finn R."/>
            <person name="Kale V."/>
            <person name="Holt S."/>
            <person name="Cochrane G."/>
            <person name="Meng A."/>
            <person name="Brown T."/>
            <person name="Cohen L."/>
        </authorList>
    </citation>
    <scope>NUCLEOTIDE SEQUENCE</scope>
    <source>
        <strain evidence="7">UTEX LB 2760</strain>
    </source>
</reference>
<evidence type="ECO:0000256" key="3">
    <source>
        <dbReference type="ARBA" id="ARBA00022833"/>
    </source>
</evidence>
<dbReference type="GO" id="GO:0005634">
    <property type="term" value="C:nucleus"/>
    <property type="evidence" value="ECO:0007669"/>
    <property type="project" value="TreeGrafter"/>
</dbReference>
<dbReference type="PROSITE" id="PS50089">
    <property type="entry name" value="ZF_RING_2"/>
    <property type="match status" value="1"/>
</dbReference>
<dbReference type="GO" id="GO:0008270">
    <property type="term" value="F:zinc ion binding"/>
    <property type="evidence" value="ECO:0007669"/>
    <property type="project" value="UniProtKB-KW"/>
</dbReference>
<accession>A0A7S0BHY0</accession>
<evidence type="ECO:0000256" key="1">
    <source>
        <dbReference type="ARBA" id="ARBA00022723"/>
    </source>
</evidence>
<dbReference type="PANTHER" id="PTHR45931:SF3">
    <property type="entry name" value="RING ZINC FINGER-CONTAINING PROTEIN"/>
    <property type="match status" value="1"/>
</dbReference>
<dbReference type="GO" id="GO:0006511">
    <property type="term" value="P:ubiquitin-dependent protein catabolic process"/>
    <property type="evidence" value="ECO:0007669"/>
    <property type="project" value="TreeGrafter"/>
</dbReference>
<organism evidence="7">
    <name type="scientific">Rhodosorus marinus</name>
    <dbReference type="NCBI Taxonomy" id="101924"/>
    <lineage>
        <taxon>Eukaryota</taxon>
        <taxon>Rhodophyta</taxon>
        <taxon>Stylonematophyceae</taxon>
        <taxon>Stylonematales</taxon>
        <taxon>Stylonemataceae</taxon>
        <taxon>Rhodosorus</taxon>
    </lineage>
</organism>
<dbReference type="InterPro" id="IPR051834">
    <property type="entry name" value="RING_finger_E3_ligase"/>
</dbReference>
<evidence type="ECO:0000256" key="5">
    <source>
        <dbReference type="SAM" id="MobiDB-lite"/>
    </source>
</evidence>
<dbReference type="SMART" id="SM00184">
    <property type="entry name" value="RING"/>
    <property type="match status" value="1"/>
</dbReference>
<feature type="compositionally biased region" description="Low complexity" evidence="5">
    <location>
        <begin position="102"/>
        <end position="118"/>
    </location>
</feature>
<sequence length="441" mass="47727">MNVGAAEIEIVAEDGPRFGMVDGNRTRRRRGAAAVDSGPKEVVSILSDDESVDTRLGQAPRKRLRSQSTSDTFAGQDDGDNSEIQVLVSTPEQIDASTSLFPPSGTVSTVPGSVSRPSDTAEISRGPNQENPSAGSDEVETVNIIRRRGSGDMAAVSASDVQQSNERFRVIDGRLVRIGRESGSLQPPHDTNGNNPRPAHLNSVLGWSTDDDDEYTPGVDPFADAALAHQMLELSESELDALGGTDFPDALPTPTPYARGTAALRSRHGGGNQGAPVRVSSRRPHASSSGTRRRVEDSMRRLNAQQNQALPRLIWQRDSALQGGGGYAAMWLGELARWAMQESTHETTDPDYEANLRLDDSVPSRRGATQEQIRAIESTPVQESDLKDLCSICISPFTKRGKLKRLPCGHGFHIRCISKWLKINSNCPNCKRRLDGSPSNS</sequence>
<keyword evidence="2 4" id="KW-0863">Zinc-finger</keyword>
<dbReference type="PANTHER" id="PTHR45931">
    <property type="entry name" value="SI:CH211-59O9.10"/>
    <property type="match status" value="1"/>
</dbReference>
<dbReference type="GO" id="GO:0061630">
    <property type="term" value="F:ubiquitin protein ligase activity"/>
    <property type="evidence" value="ECO:0007669"/>
    <property type="project" value="TreeGrafter"/>
</dbReference>
<evidence type="ECO:0000256" key="2">
    <source>
        <dbReference type="ARBA" id="ARBA00022771"/>
    </source>
</evidence>
<evidence type="ECO:0000313" key="7">
    <source>
        <dbReference type="EMBL" id="CAD8393063.1"/>
    </source>
</evidence>
<dbReference type="InterPro" id="IPR013083">
    <property type="entry name" value="Znf_RING/FYVE/PHD"/>
</dbReference>
<evidence type="ECO:0000256" key="4">
    <source>
        <dbReference type="PROSITE-ProRule" id="PRU00175"/>
    </source>
</evidence>
<keyword evidence="1" id="KW-0479">Metal-binding</keyword>
<feature type="region of interest" description="Disordered" evidence="5">
    <location>
        <begin position="96"/>
        <end position="140"/>
    </location>
</feature>
<dbReference type="AlphaFoldDB" id="A0A7S0BHY0"/>
<protein>
    <recommendedName>
        <fullName evidence="6">RING-type domain-containing protein</fullName>
    </recommendedName>
</protein>
<dbReference type="SUPFAM" id="SSF57850">
    <property type="entry name" value="RING/U-box"/>
    <property type="match status" value="1"/>
</dbReference>
<proteinExistence type="predicted"/>
<keyword evidence="3" id="KW-0862">Zinc</keyword>
<dbReference type="InterPro" id="IPR001841">
    <property type="entry name" value="Znf_RING"/>
</dbReference>
<dbReference type="Pfam" id="PF13639">
    <property type="entry name" value="zf-RING_2"/>
    <property type="match status" value="1"/>
</dbReference>
<name>A0A7S0BHY0_9RHOD</name>
<evidence type="ECO:0000259" key="6">
    <source>
        <dbReference type="PROSITE" id="PS50089"/>
    </source>
</evidence>
<dbReference type="Gene3D" id="3.30.40.10">
    <property type="entry name" value="Zinc/RING finger domain, C3HC4 (zinc finger)"/>
    <property type="match status" value="1"/>
</dbReference>
<feature type="region of interest" description="Disordered" evidence="5">
    <location>
        <begin position="248"/>
        <end position="298"/>
    </location>
</feature>